<reference evidence="3 4" key="1">
    <citation type="submission" date="2020-07" db="EMBL/GenBank/DDBJ databases">
        <authorList>
            <person name="Feng X."/>
        </authorList>
    </citation>
    <scope>NUCLEOTIDE SEQUENCE [LARGE SCALE GENOMIC DNA]</scope>
    <source>
        <strain evidence="3 4">JCM23202</strain>
    </source>
</reference>
<dbReference type="InterPro" id="IPR001789">
    <property type="entry name" value="Sig_transdc_resp-reg_receiver"/>
</dbReference>
<keyword evidence="1" id="KW-0597">Phosphoprotein</keyword>
<accession>A0A7X1B5T0</accession>
<evidence type="ECO:0000313" key="4">
    <source>
        <dbReference type="Proteomes" id="UP000526501"/>
    </source>
</evidence>
<dbReference type="SUPFAM" id="SSF52172">
    <property type="entry name" value="CheY-like"/>
    <property type="match status" value="1"/>
</dbReference>
<dbReference type="AlphaFoldDB" id="A0A7X1B5T0"/>
<feature type="modified residue" description="4-aspartylphosphate" evidence="1">
    <location>
        <position position="51"/>
    </location>
</feature>
<gene>
    <name evidence="3" type="ORF">H5P27_07595</name>
</gene>
<dbReference type="Gene3D" id="1.10.3210.10">
    <property type="entry name" value="Hypothetical protein af1432"/>
    <property type="match status" value="1"/>
</dbReference>
<dbReference type="InterPro" id="IPR011006">
    <property type="entry name" value="CheY-like_superfamily"/>
</dbReference>
<dbReference type="GO" id="GO:0000160">
    <property type="term" value="P:phosphorelay signal transduction system"/>
    <property type="evidence" value="ECO:0007669"/>
    <property type="project" value="InterPro"/>
</dbReference>
<dbReference type="Pfam" id="PF00072">
    <property type="entry name" value="Response_reg"/>
    <property type="match status" value="1"/>
</dbReference>
<evidence type="ECO:0000259" key="2">
    <source>
        <dbReference type="PROSITE" id="PS50110"/>
    </source>
</evidence>
<dbReference type="Proteomes" id="UP000526501">
    <property type="component" value="Unassembled WGS sequence"/>
</dbReference>
<keyword evidence="4" id="KW-1185">Reference proteome</keyword>
<dbReference type="PANTHER" id="PTHR45228">
    <property type="entry name" value="CYCLIC DI-GMP PHOSPHODIESTERASE TM_0186-RELATED"/>
    <property type="match status" value="1"/>
</dbReference>
<comment type="caution">
    <text evidence="3">The sequence shown here is derived from an EMBL/GenBank/DDBJ whole genome shotgun (WGS) entry which is preliminary data.</text>
</comment>
<dbReference type="Gene3D" id="3.40.50.2300">
    <property type="match status" value="1"/>
</dbReference>
<dbReference type="PROSITE" id="PS50110">
    <property type="entry name" value="RESPONSE_REGULATORY"/>
    <property type="match status" value="1"/>
</dbReference>
<organism evidence="3 4">
    <name type="scientific">Pelagicoccus albus</name>
    <dbReference type="NCBI Taxonomy" id="415222"/>
    <lineage>
        <taxon>Bacteria</taxon>
        <taxon>Pseudomonadati</taxon>
        <taxon>Verrucomicrobiota</taxon>
        <taxon>Opitutia</taxon>
        <taxon>Puniceicoccales</taxon>
        <taxon>Pelagicoccaceae</taxon>
        <taxon>Pelagicoccus</taxon>
    </lineage>
</organism>
<dbReference type="Pfam" id="PF13487">
    <property type="entry name" value="HD_5"/>
    <property type="match status" value="1"/>
</dbReference>
<dbReference type="SMART" id="SM00448">
    <property type="entry name" value="REC"/>
    <property type="match status" value="1"/>
</dbReference>
<protein>
    <submittedName>
        <fullName evidence="3">Response regulator</fullName>
    </submittedName>
</protein>
<proteinExistence type="predicted"/>
<sequence>MKVLFVDDNASVLAAFRRNMRKRFDLFIAESAEEAFTVLKEHGPIDVIVSDMKMPGMNGIEFLEKSIEMSPDSERIMLTGNADQETATEAVNRGHVYRFLNKPCSVEELVEAIKDAGHHHDLMKLEHDSVEETVSGCVKMLMDVLGLVAPFALGRGQRLKSSLIPFLEAIQMKSIWQYEVAALLSSVGYTSLPEEIIRKLENGEDLKPSESEIIRNVPEVGYGLVSSIPRLEKIASIIRYQRKNFDGTGFPENDTKGQAIPLGARLLRVFEDRMELEREGVAGSEALKKMLDRTGYYDPKVLELCFKYYPDYLSTAVSKEKPVLTLDLRELKPGYVIVSDVYSSSGLLLVESGNWLTESTIQRIRNYAKLGEVSGPFYVQTQEVR</sequence>
<dbReference type="EMBL" id="JACHVC010000007">
    <property type="protein sequence ID" value="MBC2605904.1"/>
    <property type="molecule type" value="Genomic_DNA"/>
</dbReference>
<evidence type="ECO:0000313" key="3">
    <source>
        <dbReference type="EMBL" id="MBC2605904.1"/>
    </source>
</evidence>
<dbReference type="SUPFAM" id="SSF109604">
    <property type="entry name" value="HD-domain/PDEase-like"/>
    <property type="match status" value="1"/>
</dbReference>
<name>A0A7X1B5T0_9BACT</name>
<dbReference type="InterPro" id="IPR052020">
    <property type="entry name" value="Cyclic_di-GMP/3'3'-cGAMP_PDE"/>
</dbReference>
<dbReference type="RefSeq" id="WP_185659792.1">
    <property type="nucleotide sequence ID" value="NZ_CAWPOO010000007.1"/>
</dbReference>
<feature type="domain" description="Response regulatory" evidence="2">
    <location>
        <begin position="2"/>
        <end position="117"/>
    </location>
</feature>
<evidence type="ECO:0000256" key="1">
    <source>
        <dbReference type="PROSITE-ProRule" id="PRU00169"/>
    </source>
</evidence>
<dbReference type="CDD" id="cd17569">
    <property type="entry name" value="REC_HupR-like"/>
    <property type="match status" value="1"/>
</dbReference>